<evidence type="ECO:0000313" key="6">
    <source>
        <dbReference type="Proteomes" id="UP000076929"/>
    </source>
</evidence>
<dbReference type="Proteomes" id="UP000076929">
    <property type="component" value="Chromosome"/>
</dbReference>
<evidence type="ECO:0000256" key="1">
    <source>
        <dbReference type="ARBA" id="ARBA00023235"/>
    </source>
</evidence>
<protein>
    <submittedName>
        <fullName evidence="5">Hydroxypyruvate isomerase</fullName>
    </submittedName>
</protein>
<dbReference type="GO" id="GO:0046487">
    <property type="term" value="P:glyoxylate metabolic process"/>
    <property type="evidence" value="ECO:0007669"/>
    <property type="project" value="TreeGrafter"/>
</dbReference>
<comment type="similarity">
    <text evidence="2">Belongs to the hyi family.</text>
</comment>
<dbReference type="KEGG" id="ccjz:ccrud_11090"/>
<dbReference type="PANTHER" id="PTHR43489">
    <property type="entry name" value="ISOMERASE"/>
    <property type="match status" value="1"/>
</dbReference>
<accession>A0A172QVG1</accession>
<organism evidence="5 6">
    <name type="scientific">Corynebacterium crudilactis</name>
    <dbReference type="NCBI Taxonomy" id="1652495"/>
    <lineage>
        <taxon>Bacteria</taxon>
        <taxon>Bacillati</taxon>
        <taxon>Actinomycetota</taxon>
        <taxon>Actinomycetes</taxon>
        <taxon>Mycobacteriales</taxon>
        <taxon>Corynebacteriaceae</taxon>
        <taxon>Corynebacterium</taxon>
    </lineage>
</organism>
<feature type="active site" description="Proton donor/acceptor" evidence="3">
    <location>
        <position position="135"/>
    </location>
</feature>
<dbReference type="InterPro" id="IPR013022">
    <property type="entry name" value="Xyl_isomerase-like_TIM-brl"/>
</dbReference>
<dbReference type="PANTHER" id="PTHR43489:SF6">
    <property type="entry name" value="HYDROXYPYRUVATE ISOMERASE-RELATED"/>
    <property type="match status" value="1"/>
</dbReference>
<dbReference type="InterPro" id="IPR036237">
    <property type="entry name" value="Xyl_isomerase-like_sf"/>
</dbReference>
<dbReference type="AlphaFoldDB" id="A0A172QVG1"/>
<dbReference type="SUPFAM" id="SSF51658">
    <property type="entry name" value="Xylose isomerase-like"/>
    <property type="match status" value="1"/>
</dbReference>
<feature type="active site" description="Proton donor/acceptor" evidence="3">
    <location>
        <position position="234"/>
    </location>
</feature>
<sequence length="250" mass="28000">MSRFSANLSLTFNEVDFLDRFQAAARHPFSAVEFQFPYAFEPQEIRQSAAEAGLAIDLFNAPPGDTFGLAALASPEEFQESIAQAINYAKVLKPKKLHIMAGIADVTSKTTVRYVENIRWAARQLQKLDILVVIEPINHYSVPGYFLHTLEQAYWLIERIDHPNVKILFDVFHIQQIHGNLTRRLREVHGAGLLGHVQVASTPDRHEPGTGEVNDAYIFQQLEELGYEGLIGGEYLPASETSAGLGWLNL</sequence>
<dbReference type="OrthoDB" id="9786584at2"/>
<proteinExistence type="inferred from homology"/>
<feature type="domain" description="Xylose isomerase-like TIM barrel" evidence="4">
    <location>
        <begin position="21"/>
        <end position="248"/>
    </location>
</feature>
<dbReference type="EMBL" id="CP015622">
    <property type="protein sequence ID" value="ANE04695.1"/>
    <property type="molecule type" value="Genomic_DNA"/>
</dbReference>
<keyword evidence="1 2" id="KW-0413">Isomerase</keyword>
<evidence type="ECO:0000256" key="3">
    <source>
        <dbReference type="PIRSR" id="PIRSR006241-50"/>
    </source>
</evidence>
<dbReference type="InterPro" id="IPR026040">
    <property type="entry name" value="HyI-like"/>
</dbReference>
<dbReference type="InterPro" id="IPR050417">
    <property type="entry name" value="Sugar_Epim/Isomerase"/>
</dbReference>
<evidence type="ECO:0000259" key="4">
    <source>
        <dbReference type="Pfam" id="PF01261"/>
    </source>
</evidence>
<dbReference type="Gene3D" id="3.20.20.150">
    <property type="entry name" value="Divalent-metal-dependent TIM barrel enzymes"/>
    <property type="match status" value="1"/>
</dbReference>
<dbReference type="Pfam" id="PF01261">
    <property type="entry name" value="AP_endonuc_2"/>
    <property type="match status" value="1"/>
</dbReference>
<dbReference type="RefSeq" id="WP_066567608.1">
    <property type="nucleotide sequence ID" value="NZ_CP015622.1"/>
</dbReference>
<dbReference type="STRING" id="1652495.ccrud_11090"/>
<dbReference type="PIRSF" id="PIRSF006241">
    <property type="entry name" value="HyI"/>
    <property type="match status" value="1"/>
</dbReference>
<name>A0A172QVG1_9CORY</name>
<dbReference type="GO" id="GO:0008903">
    <property type="term" value="F:hydroxypyruvate isomerase activity"/>
    <property type="evidence" value="ECO:0007669"/>
    <property type="project" value="TreeGrafter"/>
</dbReference>
<keyword evidence="5" id="KW-0670">Pyruvate</keyword>
<evidence type="ECO:0000313" key="5">
    <source>
        <dbReference type="EMBL" id="ANE04695.1"/>
    </source>
</evidence>
<evidence type="ECO:0000256" key="2">
    <source>
        <dbReference type="PIRNR" id="PIRNR006241"/>
    </source>
</evidence>
<dbReference type="FunFam" id="3.20.20.150:FF:000007">
    <property type="entry name" value="Hydroxypyruvate isomerase"/>
    <property type="match status" value="1"/>
</dbReference>
<reference evidence="5 6" key="1">
    <citation type="submission" date="2016-05" db="EMBL/GenBank/DDBJ databases">
        <title>Complete genome sequence of Corynebacterium crudilactis, a new Corynebacterium species isolated from raw cow's milk.</title>
        <authorList>
            <person name="Christian R."/>
            <person name="Zimmermann J."/>
            <person name="Lipski A."/>
            <person name="Kalinowski J."/>
        </authorList>
    </citation>
    <scope>NUCLEOTIDE SEQUENCE [LARGE SCALE GENOMIC DNA]</scope>
    <source>
        <strain evidence="5 6">JZ16</strain>
    </source>
</reference>
<gene>
    <name evidence="5" type="ORF">ccrud_11090</name>
</gene>
<keyword evidence="6" id="KW-1185">Reference proteome</keyword>